<dbReference type="FunFam" id="2.70.70.10:FF:000003">
    <property type="entry name" value="Murein hydrolase activator EnvC"/>
    <property type="match status" value="1"/>
</dbReference>
<dbReference type="PANTHER" id="PTHR21666">
    <property type="entry name" value="PEPTIDASE-RELATED"/>
    <property type="match status" value="1"/>
</dbReference>
<dbReference type="Gene3D" id="2.70.70.10">
    <property type="entry name" value="Glucose Permease (Domain IIA)"/>
    <property type="match status" value="1"/>
</dbReference>
<dbReference type="CDD" id="cd12797">
    <property type="entry name" value="M23_peptidase"/>
    <property type="match status" value="1"/>
</dbReference>
<dbReference type="InterPro" id="IPR050570">
    <property type="entry name" value="Cell_wall_metabolism_enzyme"/>
</dbReference>
<dbReference type="InterPro" id="IPR011055">
    <property type="entry name" value="Dup_hybrid_motif"/>
</dbReference>
<dbReference type="PANTHER" id="PTHR21666:SF270">
    <property type="entry name" value="MUREIN HYDROLASE ACTIVATOR ENVC"/>
    <property type="match status" value="1"/>
</dbReference>
<dbReference type="Pfam" id="PF01551">
    <property type="entry name" value="Peptidase_M23"/>
    <property type="match status" value="1"/>
</dbReference>
<organism evidence="3 4">
    <name type="scientific">Candidatus Macondimonas diazotrophica</name>
    <dbReference type="NCBI Taxonomy" id="2305248"/>
    <lineage>
        <taxon>Bacteria</taxon>
        <taxon>Pseudomonadati</taxon>
        <taxon>Pseudomonadota</taxon>
        <taxon>Gammaproteobacteria</taxon>
        <taxon>Chromatiales</taxon>
        <taxon>Ectothiorhodospiraceae</taxon>
        <taxon>Candidatus Macondimonas</taxon>
    </lineage>
</organism>
<evidence type="ECO:0000256" key="1">
    <source>
        <dbReference type="SAM" id="Coils"/>
    </source>
</evidence>
<keyword evidence="4" id="KW-1185">Reference proteome</keyword>
<feature type="domain" description="M23ase beta-sheet core" evidence="2">
    <location>
        <begin position="349"/>
        <end position="442"/>
    </location>
</feature>
<dbReference type="InterPro" id="IPR016047">
    <property type="entry name" value="M23ase_b-sheet_dom"/>
</dbReference>
<dbReference type="SUPFAM" id="SSF51261">
    <property type="entry name" value="Duplicated hybrid motif"/>
    <property type="match status" value="1"/>
</dbReference>
<sequence>MTTMAIRTSPSAPKRTGWAMMKDMMDIRIIRRMAKARGPFGGHLSHHYSFGAIRSDTRRIRIIMIAGLVCLGISTSGMADTDEARLATIEKRMATLERQIEKDRSTHGRAVAALRRSEQALADAARKQSELEAQQDATRRELEQINADIRRQQLRLRDNRAMLAAQLRARQAMGDDPWLKVLLSPADPAQTGRMLSYLQYLQHSQVSRIEGARTQLAELTSLHEAARKTQAVAARLVAEQREITENLRHARAERERAVKRLAGTVAGRAEALDRLRQDRARLEAVVTALPAAAQPFASSATGSSASAPEIAALFPKGPIRRLKGRLGWPVPGTVQARFGTQRQEGRMQWQGLLIGAAEGTPVRAVADGEVLFAAWMPYYGLVGIVDHGGGFLSLYGHNQSLVRRPGERVRAGDMLGRVGISGGRQTPALYFEIRQGGNPVNPERWLAATK</sequence>
<evidence type="ECO:0000313" key="3">
    <source>
        <dbReference type="EMBL" id="TFZ84087.1"/>
    </source>
</evidence>
<reference evidence="3 4" key="1">
    <citation type="journal article" date="2019" name="ISME J.">
        <title>Candidatus Macondimonas diazotrophica, a novel gammaproteobacterial genus dominating crude-oil-contaminated coastal sediments.</title>
        <authorList>
            <person name="Karthikeyan S."/>
            <person name="Konstantinidis K."/>
        </authorList>
    </citation>
    <scope>NUCLEOTIDE SEQUENCE [LARGE SCALE GENOMIC DNA]</scope>
    <source>
        <strain evidence="3 4">KTK01</strain>
    </source>
</reference>
<keyword evidence="1" id="KW-0175">Coiled coil</keyword>
<dbReference type="Gene3D" id="6.10.250.3150">
    <property type="match status" value="1"/>
</dbReference>
<feature type="coiled-coil region" evidence="1">
    <location>
        <begin position="209"/>
        <end position="260"/>
    </location>
</feature>
<evidence type="ECO:0000313" key="4">
    <source>
        <dbReference type="Proteomes" id="UP000297890"/>
    </source>
</evidence>
<dbReference type="GO" id="GO:0004222">
    <property type="term" value="F:metalloendopeptidase activity"/>
    <property type="evidence" value="ECO:0007669"/>
    <property type="project" value="TreeGrafter"/>
</dbReference>
<protein>
    <recommendedName>
        <fullName evidence="2">M23ase beta-sheet core domain-containing protein</fullName>
    </recommendedName>
</protein>
<evidence type="ECO:0000259" key="2">
    <source>
        <dbReference type="Pfam" id="PF01551"/>
    </source>
</evidence>
<comment type="caution">
    <text evidence="3">The sequence shown here is derived from an EMBL/GenBank/DDBJ whole genome shotgun (WGS) entry which is preliminary data.</text>
</comment>
<dbReference type="AlphaFoldDB" id="A0A4Z0FE26"/>
<accession>A0A4Z0FE26</accession>
<gene>
    <name evidence="3" type="ORF">E4680_00665</name>
</gene>
<name>A0A4Z0FE26_9GAMM</name>
<proteinExistence type="predicted"/>
<feature type="coiled-coil region" evidence="1">
    <location>
        <begin position="79"/>
        <end position="159"/>
    </location>
</feature>
<dbReference type="OrthoDB" id="9784703at2"/>
<dbReference type="Proteomes" id="UP000297890">
    <property type="component" value="Unassembled WGS sequence"/>
</dbReference>
<dbReference type="EMBL" id="SRIO01000001">
    <property type="protein sequence ID" value="TFZ84087.1"/>
    <property type="molecule type" value="Genomic_DNA"/>
</dbReference>